<evidence type="ECO:0000313" key="1">
    <source>
        <dbReference type="EMBL" id="QUS41918.1"/>
    </source>
</evidence>
<organism evidence="1 2">
    <name type="scientific">Tardiphaga alba</name>
    <dbReference type="NCBI Taxonomy" id="340268"/>
    <lineage>
        <taxon>Bacteria</taxon>
        <taxon>Pseudomonadati</taxon>
        <taxon>Pseudomonadota</taxon>
        <taxon>Alphaproteobacteria</taxon>
        <taxon>Hyphomicrobiales</taxon>
        <taxon>Nitrobacteraceae</taxon>
        <taxon>Tardiphaga</taxon>
    </lineage>
</organism>
<dbReference type="Proteomes" id="UP000682843">
    <property type="component" value="Chromosome"/>
</dbReference>
<keyword evidence="2" id="KW-1185">Reference proteome</keyword>
<protein>
    <recommendedName>
        <fullName evidence="3">NlpC/P60 family protein</fullName>
    </recommendedName>
</protein>
<reference evidence="1 2" key="1">
    <citation type="submission" date="2019-02" db="EMBL/GenBank/DDBJ databases">
        <title>Emended description of the genus Rhodopseudomonas and description of Rhodopseudomonas albus sp. nov., a non-phototrophic, heavy-metal-tolerant bacterium isolated from garden soil.</title>
        <authorList>
            <person name="Bao Z."/>
            <person name="Cao W.W."/>
            <person name="Sato Y."/>
            <person name="Nishizawa T."/>
            <person name="Zhao J."/>
            <person name="Guo Y."/>
            <person name="Ohta H."/>
        </authorList>
    </citation>
    <scope>NUCLEOTIDE SEQUENCE [LARGE SCALE GENOMIC DNA]</scope>
    <source>
        <strain evidence="1 2">SK50-23</strain>
    </source>
</reference>
<accession>A0ABX8ADT9</accession>
<name>A0ABX8ADT9_9BRAD</name>
<dbReference type="RefSeq" id="WP_211910649.1">
    <property type="nucleotide sequence ID" value="NZ_CP036498.1"/>
</dbReference>
<dbReference type="EMBL" id="CP036498">
    <property type="protein sequence ID" value="QUS41918.1"/>
    <property type="molecule type" value="Genomic_DNA"/>
</dbReference>
<evidence type="ECO:0000313" key="2">
    <source>
        <dbReference type="Proteomes" id="UP000682843"/>
    </source>
</evidence>
<proteinExistence type="predicted"/>
<evidence type="ECO:0008006" key="3">
    <source>
        <dbReference type="Google" id="ProtNLM"/>
    </source>
</evidence>
<sequence>MSERIVETAIASIMWALVERYTGKVGYKGAVKAEGLSFEPPVIDCSGWAGLLLTSAMQAANHAAQRTLFTAEQCAGINTWSDRMIEVIEARTGVILAGDAISADTLPPFALIGLCQEGGAWATNHPRPRGITHVVQLVRRPGDDAVFVSEAQGWAAPFGLRLLPLAEWIEITRPWLTIDKAWAVDPFAPTRHAW</sequence>
<gene>
    <name evidence="1" type="ORF">RPMA_26090</name>
</gene>